<dbReference type="Pfam" id="PF10164">
    <property type="entry name" value="BRI3"/>
    <property type="match status" value="1"/>
</dbReference>
<evidence type="ECO:0000256" key="1">
    <source>
        <dbReference type="SAM" id="Phobius"/>
    </source>
</evidence>
<dbReference type="Proteomes" id="UP000054144">
    <property type="component" value="Unassembled WGS sequence"/>
</dbReference>
<feature type="non-terminal residue" evidence="2">
    <location>
        <position position="1"/>
    </location>
</feature>
<dbReference type="AlphaFoldDB" id="A0A0D7ALG7"/>
<evidence type="ECO:0000313" key="3">
    <source>
        <dbReference type="Proteomes" id="UP000054144"/>
    </source>
</evidence>
<keyword evidence="3" id="KW-1185">Reference proteome</keyword>
<reference evidence="2 3" key="1">
    <citation type="journal article" date="2015" name="Fungal Genet. Biol.">
        <title>Evolution of novel wood decay mechanisms in Agaricales revealed by the genome sequences of Fistulina hepatica and Cylindrobasidium torrendii.</title>
        <authorList>
            <person name="Floudas D."/>
            <person name="Held B.W."/>
            <person name="Riley R."/>
            <person name="Nagy L.G."/>
            <person name="Koehler G."/>
            <person name="Ransdell A.S."/>
            <person name="Younus H."/>
            <person name="Chow J."/>
            <person name="Chiniquy J."/>
            <person name="Lipzen A."/>
            <person name="Tritt A."/>
            <person name="Sun H."/>
            <person name="Haridas S."/>
            <person name="LaButti K."/>
            <person name="Ohm R.A."/>
            <person name="Kues U."/>
            <person name="Blanchette R.A."/>
            <person name="Grigoriev I.V."/>
            <person name="Minto R.E."/>
            <person name="Hibbett D.S."/>
        </authorList>
    </citation>
    <scope>NUCLEOTIDE SEQUENCE [LARGE SCALE GENOMIC DNA]</scope>
    <source>
        <strain evidence="2 3">ATCC 64428</strain>
    </source>
</reference>
<keyword evidence="1" id="KW-0472">Membrane</keyword>
<name>A0A0D7ALG7_9AGAR</name>
<gene>
    <name evidence="2" type="ORF">FISHEDRAFT_7177</name>
</gene>
<protein>
    <submittedName>
        <fullName evidence="2">Uncharacterized protein</fullName>
    </submittedName>
</protein>
<feature type="transmembrane region" description="Helical" evidence="1">
    <location>
        <begin position="39"/>
        <end position="60"/>
    </location>
</feature>
<accession>A0A0D7ALG7</accession>
<dbReference type="InterPro" id="IPR019317">
    <property type="entry name" value="BRI3"/>
</dbReference>
<feature type="non-terminal residue" evidence="2">
    <location>
        <position position="74"/>
    </location>
</feature>
<proteinExistence type="predicted"/>
<dbReference type="EMBL" id="KN881643">
    <property type="protein sequence ID" value="KIY52412.1"/>
    <property type="molecule type" value="Genomic_DNA"/>
</dbReference>
<sequence length="74" mass="7883">TNAPGPAAKTVSAAQLGESYQSELFAQCARGVHDPTSKYGVCGIITAILLFPVGLICLFADREKRCARCRVLLD</sequence>
<keyword evidence="1" id="KW-1133">Transmembrane helix</keyword>
<keyword evidence="1" id="KW-0812">Transmembrane</keyword>
<organism evidence="2 3">
    <name type="scientific">Fistulina hepatica ATCC 64428</name>
    <dbReference type="NCBI Taxonomy" id="1128425"/>
    <lineage>
        <taxon>Eukaryota</taxon>
        <taxon>Fungi</taxon>
        <taxon>Dikarya</taxon>
        <taxon>Basidiomycota</taxon>
        <taxon>Agaricomycotina</taxon>
        <taxon>Agaricomycetes</taxon>
        <taxon>Agaricomycetidae</taxon>
        <taxon>Agaricales</taxon>
        <taxon>Fistulinaceae</taxon>
        <taxon>Fistulina</taxon>
    </lineage>
</organism>
<dbReference type="OrthoDB" id="2564984at2759"/>
<evidence type="ECO:0000313" key="2">
    <source>
        <dbReference type="EMBL" id="KIY52412.1"/>
    </source>
</evidence>